<protein>
    <submittedName>
        <fullName evidence="1">Acetyl-CoA acetyltransferase domain protein</fullName>
        <ecNumber evidence="1">2.3.1.9</ecNumber>
    </submittedName>
</protein>
<accession>X8DJY1</accession>
<sequence length="87" mass="9481">MDSRTAVLIGAGQVNQRDGDVDPVGLMTLAARQAGNARVLEAVDSIRVVNILSWRYRDPGLLLGQQIGARNFSTRYSGWAATYLRSC</sequence>
<keyword evidence="1" id="KW-0012">Acyltransferase</keyword>
<dbReference type="GO" id="GO:0003985">
    <property type="term" value="F:acetyl-CoA C-acetyltransferase activity"/>
    <property type="evidence" value="ECO:0007669"/>
    <property type="project" value="UniProtKB-EC"/>
</dbReference>
<evidence type="ECO:0000313" key="1">
    <source>
        <dbReference type="EMBL" id="EUA68947.1"/>
    </source>
</evidence>
<organism evidence="1">
    <name type="scientific">Mycobacterium xenopi 4042</name>
    <dbReference type="NCBI Taxonomy" id="1299334"/>
    <lineage>
        <taxon>Bacteria</taxon>
        <taxon>Bacillati</taxon>
        <taxon>Actinomycetota</taxon>
        <taxon>Actinomycetes</taxon>
        <taxon>Mycobacteriales</taxon>
        <taxon>Mycobacteriaceae</taxon>
        <taxon>Mycobacterium</taxon>
    </lineage>
</organism>
<comment type="caution">
    <text evidence="1">The sequence shown here is derived from an EMBL/GenBank/DDBJ whole genome shotgun (WGS) entry which is preliminary data.</text>
</comment>
<dbReference type="EC" id="2.3.1.9" evidence="1"/>
<keyword evidence="1" id="KW-0808">Transferase</keyword>
<name>X8DJY1_MYCXE</name>
<dbReference type="Gene3D" id="3.40.47.10">
    <property type="match status" value="1"/>
</dbReference>
<reference evidence="1" key="1">
    <citation type="submission" date="2014-01" db="EMBL/GenBank/DDBJ databases">
        <authorList>
            <person name="Brown-Elliot B."/>
            <person name="Wallace R."/>
            <person name="Lenaerts A."/>
            <person name="Ordway D."/>
            <person name="DeGroote M.A."/>
            <person name="Parker T."/>
            <person name="Sizemore C."/>
            <person name="Tallon L.J."/>
            <person name="Sadzewicz L.K."/>
            <person name="Sengamalay N."/>
            <person name="Fraser C.M."/>
            <person name="Hine E."/>
            <person name="Shefchek K.A."/>
            <person name="Das S.P."/>
            <person name="Tettelin H."/>
        </authorList>
    </citation>
    <scope>NUCLEOTIDE SEQUENCE [LARGE SCALE GENOMIC DNA]</scope>
    <source>
        <strain evidence="1">4042</strain>
    </source>
</reference>
<proteinExistence type="predicted"/>
<gene>
    <name evidence="1" type="ORF">I553_2135</name>
</gene>
<dbReference type="AlphaFoldDB" id="X8DJY1"/>
<dbReference type="PATRIC" id="fig|1299334.3.peg.1629"/>
<dbReference type="InterPro" id="IPR016039">
    <property type="entry name" value="Thiolase-like"/>
</dbReference>
<dbReference type="EMBL" id="JAOB01000013">
    <property type="protein sequence ID" value="EUA68947.1"/>
    <property type="molecule type" value="Genomic_DNA"/>
</dbReference>